<dbReference type="AlphaFoldDB" id="M7MCH4"/>
<evidence type="ECO:0000256" key="1">
    <source>
        <dbReference type="SAM" id="MobiDB-lite"/>
    </source>
</evidence>
<dbReference type="PANTHER" id="PTHR33408">
    <property type="entry name" value="TRANSPOSASE"/>
    <property type="match status" value="1"/>
</dbReference>
<dbReference type="Proteomes" id="UP000012024">
    <property type="component" value="Unassembled WGS sequence"/>
</dbReference>
<gene>
    <name evidence="3" type="ORF">D778_01390</name>
</gene>
<dbReference type="eggNOG" id="COG3666">
    <property type="taxonomic scope" value="Bacteria"/>
</dbReference>
<feature type="compositionally biased region" description="Basic and acidic residues" evidence="1">
    <location>
        <begin position="14"/>
        <end position="33"/>
    </location>
</feature>
<evidence type="ECO:0000313" key="3">
    <source>
        <dbReference type="EMBL" id="EMQ93857.1"/>
    </source>
</evidence>
<dbReference type="InterPro" id="IPR025668">
    <property type="entry name" value="Tnp_DDE_dom"/>
</dbReference>
<comment type="caution">
    <text evidence="3">The sequence shown here is derived from an EMBL/GenBank/DDBJ whole genome shotgun (WGS) entry which is preliminary data.</text>
</comment>
<feature type="region of interest" description="Disordered" evidence="1">
    <location>
        <begin position="1"/>
        <end position="33"/>
    </location>
</feature>
<protein>
    <recommendedName>
        <fullName evidence="2">Transposase DDE domain-containing protein</fullName>
    </recommendedName>
</protein>
<evidence type="ECO:0000313" key="4">
    <source>
        <dbReference type="Proteomes" id="UP000012024"/>
    </source>
</evidence>
<dbReference type="PATRIC" id="fig|1137281.3.peg.2747"/>
<proteinExistence type="predicted"/>
<evidence type="ECO:0000259" key="2">
    <source>
        <dbReference type="Pfam" id="PF13751"/>
    </source>
</evidence>
<reference evidence="3 4" key="1">
    <citation type="submission" date="2012-12" db="EMBL/GenBank/DDBJ databases">
        <title>Genome assembly of Formosa sp. AK20.</title>
        <authorList>
            <person name="Kumar R."/>
            <person name="Khatri I."/>
            <person name="Vaidya B."/>
            <person name="Subramanian S."/>
            <person name="Pinnaka A."/>
        </authorList>
    </citation>
    <scope>NUCLEOTIDE SEQUENCE [LARGE SCALE GENOMIC DNA]</scope>
    <source>
        <strain evidence="3 4">AK20</strain>
    </source>
</reference>
<accession>M7MCH4</accession>
<dbReference type="Pfam" id="PF13751">
    <property type="entry name" value="DDE_Tnp_1_6"/>
    <property type="match status" value="1"/>
</dbReference>
<organism evidence="3 4">
    <name type="scientific">Xanthomarina gelatinilytica</name>
    <dbReference type="NCBI Taxonomy" id="1137281"/>
    <lineage>
        <taxon>Bacteria</taxon>
        <taxon>Pseudomonadati</taxon>
        <taxon>Bacteroidota</taxon>
        <taxon>Flavobacteriia</taxon>
        <taxon>Flavobacteriales</taxon>
        <taxon>Flavobacteriaceae</taxon>
        <taxon>Xanthomarina</taxon>
    </lineage>
</organism>
<sequence length="334" mass="38535">MEQYNKALEQSETQNEKEEIKKDIDKHQGRRKQYEKLEKQLKESGEPQISTSDPDSKHMIVRNNITEVAYCIQSTVDAKNNIPIDYLVTNNNDSKAMGLMLQRAKSILRTNTFTALYDKGYHTGSEFKTANNLGIKTLVAIPGIGRASQAPDPNYNSEHFIFNPQTDTYTCPQGHLLKSNGSTYKGRNYHFKQYKTKACKRCPVRDLCTTSIVNGKVIQRSEFHKYIEQNAERVLHNPDAYKKRQAIVEHPYGTMKRQWGFDHITTKRTRQRASADIGLIFIAYNLKRIWNIVKTGKAPYFLCYTVILVHIKTFYSLLKTFLKPKTNNQLVITV</sequence>
<keyword evidence="4" id="KW-1185">Reference proteome</keyword>
<dbReference type="PANTHER" id="PTHR33408:SF4">
    <property type="entry name" value="TRANSPOSASE DDE DOMAIN-CONTAINING PROTEIN"/>
    <property type="match status" value="1"/>
</dbReference>
<dbReference type="EMBL" id="ANLA01000028">
    <property type="protein sequence ID" value="EMQ93857.1"/>
    <property type="molecule type" value="Genomic_DNA"/>
</dbReference>
<feature type="domain" description="Transposase DDE" evidence="2">
    <location>
        <begin position="170"/>
        <end position="290"/>
    </location>
</feature>
<name>M7MCH4_9FLAO</name>